<keyword evidence="3" id="KW-1185">Reference proteome</keyword>
<reference evidence="2" key="1">
    <citation type="submission" date="2020-05" db="EMBL/GenBank/DDBJ databases">
        <title>Phylogenomic resolution of chytrid fungi.</title>
        <authorList>
            <person name="Stajich J.E."/>
            <person name="Amses K."/>
            <person name="Simmons R."/>
            <person name="Seto K."/>
            <person name="Myers J."/>
            <person name="Bonds A."/>
            <person name="Quandt C.A."/>
            <person name="Barry K."/>
            <person name="Liu P."/>
            <person name="Grigoriev I."/>
            <person name="Longcore J.E."/>
            <person name="James T.Y."/>
        </authorList>
    </citation>
    <scope>NUCLEOTIDE SEQUENCE</scope>
    <source>
        <strain evidence="2">JEL0318</strain>
    </source>
</reference>
<name>A0AAD5SK15_9FUNG</name>
<sequence>MHNIRDRLAKLPDWDSQDFEATNSIRAQRPESHFILPSGAVVQIVYTELAQAPASPAQPAANAATTFTGGQNANFAFTFSATQTTRDEATDTDHLKQAVGALLPKPRVDTSQQTDTNPSIYGWESDFKSPMPRIFKPYPPPPVHLADAPPPEQEDPSLPSTSTSTPPTPSSETSTRTTPQHDPSYNGSNLSVAPDTDIRVPIKQRRIRYKNNHLLSNRNPMTPSFPNSLCPSFFYYSYCPSTPETPCELDHIAGFDRKTFCNEVYLKILIPAGTHDVSQRTMQWRDVKYLLGKKRFWEERRELVKFVEGFGSVIKKPHRMVGRDGRPFFCVEFATEEGAWRILKGPVFYQGWSCVVKPWHPSYAGGGCIFLSFFPEEEGSLDSSKCASLSYVEEVKQAYINAQPQNRAELPRSRELSPTVREAFLRPGWVEIEGQRDRSEKLKKRTTIESGHMDLGEDNGIVDTTWERGVGGVGKRDVEKEDQVSFGWLEKADGPVVPLKRLGKASLGAVGEEWWVAGKDDTDGKWHSPAAMQASTQSERRPLSVYPRPSKRLGDGGAVAIVLERDKKVPAMGVEKETKPAVKPAFDFESRSVGLTPVPIVEQVVGGRAPAAEALRVEEVKGRRKREERTWDAGPRKEVEMVGPEETEKDDDDLTAFLKSLGVVGDAKEVERVGEDDVEKDDDDLKALLKSLGVGVIGDEEVGGSEGKGVRQVGKSPPAVRQRIAPGLRTSSPKVVTGSCESCWETGRWKALLALERHWRTFSSFDETFGFHISQVTPKMNARHLTGVGVVRALVMRR</sequence>
<feature type="compositionally biased region" description="Low complexity" evidence="1">
    <location>
        <begin position="156"/>
        <end position="178"/>
    </location>
</feature>
<feature type="region of interest" description="Disordered" evidence="1">
    <location>
        <begin position="103"/>
        <end position="197"/>
    </location>
</feature>
<dbReference type="AlphaFoldDB" id="A0AAD5SK15"/>
<feature type="compositionally biased region" description="Polar residues" evidence="1">
    <location>
        <begin position="180"/>
        <end position="191"/>
    </location>
</feature>
<comment type="caution">
    <text evidence="2">The sequence shown here is derived from an EMBL/GenBank/DDBJ whole genome shotgun (WGS) entry which is preliminary data.</text>
</comment>
<protein>
    <submittedName>
        <fullName evidence="2">Uncharacterized protein</fullName>
    </submittedName>
</protein>
<dbReference type="Proteomes" id="UP001212841">
    <property type="component" value="Unassembled WGS sequence"/>
</dbReference>
<accession>A0AAD5SK15</accession>
<evidence type="ECO:0000256" key="1">
    <source>
        <dbReference type="SAM" id="MobiDB-lite"/>
    </source>
</evidence>
<proteinExistence type="predicted"/>
<feature type="compositionally biased region" description="Pro residues" evidence="1">
    <location>
        <begin position="137"/>
        <end position="151"/>
    </location>
</feature>
<dbReference type="EMBL" id="JADGJD010000048">
    <property type="protein sequence ID" value="KAJ3056039.1"/>
    <property type="molecule type" value="Genomic_DNA"/>
</dbReference>
<feature type="region of interest" description="Disordered" evidence="1">
    <location>
        <begin position="521"/>
        <end position="549"/>
    </location>
</feature>
<evidence type="ECO:0000313" key="3">
    <source>
        <dbReference type="Proteomes" id="UP001212841"/>
    </source>
</evidence>
<evidence type="ECO:0000313" key="2">
    <source>
        <dbReference type="EMBL" id="KAJ3056039.1"/>
    </source>
</evidence>
<gene>
    <name evidence="2" type="ORF">HK097_008276</name>
</gene>
<organism evidence="2 3">
    <name type="scientific">Rhizophlyctis rosea</name>
    <dbReference type="NCBI Taxonomy" id="64517"/>
    <lineage>
        <taxon>Eukaryota</taxon>
        <taxon>Fungi</taxon>
        <taxon>Fungi incertae sedis</taxon>
        <taxon>Chytridiomycota</taxon>
        <taxon>Chytridiomycota incertae sedis</taxon>
        <taxon>Chytridiomycetes</taxon>
        <taxon>Rhizophlyctidales</taxon>
        <taxon>Rhizophlyctidaceae</taxon>
        <taxon>Rhizophlyctis</taxon>
    </lineage>
</organism>
<feature type="compositionally biased region" description="Polar residues" evidence="1">
    <location>
        <begin position="109"/>
        <end position="119"/>
    </location>
</feature>